<dbReference type="Gramene" id="Vigun02g153100.2.v1.2">
    <property type="protein sequence ID" value="Vigun02g153100.2.v1.2"/>
    <property type="gene ID" value="Vigun02g153100.v1.2"/>
</dbReference>
<feature type="region of interest" description="Disordered" evidence="3">
    <location>
        <begin position="423"/>
        <end position="451"/>
    </location>
</feature>
<evidence type="ECO:0000259" key="4">
    <source>
        <dbReference type="PROSITE" id="PS51671"/>
    </source>
</evidence>
<dbReference type="Gramene" id="Vigun02g153100.7.v1.2">
    <property type="protein sequence ID" value="Vigun02g153100.7.v1.2"/>
    <property type="gene ID" value="Vigun02g153100.v1.2"/>
</dbReference>
<evidence type="ECO:0000313" key="6">
    <source>
        <dbReference type="Proteomes" id="UP000501690"/>
    </source>
</evidence>
<dbReference type="OrthoDB" id="2019938at2759"/>
<dbReference type="Gene3D" id="3.30.70.260">
    <property type="match status" value="1"/>
</dbReference>
<feature type="domain" description="ACT" evidence="4">
    <location>
        <begin position="353"/>
        <end position="430"/>
    </location>
</feature>
<dbReference type="Gramene" id="Vigun02g153100.6.v1.2">
    <property type="protein sequence ID" value="Vigun02g153100.6.v1.2"/>
    <property type="gene ID" value="Vigun02g153100.v1.2"/>
</dbReference>
<protein>
    <recommendedName>
        <fullName evidence="2">ACT domain-containing protein ACR</fullName>
    </recommendedName>
    <alternativeName>
        <fullName evidence="2">Protein ACT DOMAIN REPEATS</fullName>
    </alternativeName>
</protein>
<feature type="domain" description="ACT" evidence="4">
    <location>
        <begin position="134"/>
        <end position="214"/>
    </location>
</feature>
<feature type="domain" description="ACT" evidence="4">
    <location>
        <begin position="37"/>
        <end position="116"/>
    </location>
</feature>
<proteinExistence type="predicted"/>
<evidence type="ECO:0000256" key="2">
    <source>
        <dbReference type="RuleBase" id="RU369043"/>
    </source>
</evidence>
<dbReference type="Gramene" id="Vigun02g153100.8.v1.2">
    <property type="protein sequence ID" value="Vigun02g153100.8.v1.2"/>
    <property type="gene ID" value="Vigun02g153100.v1.2"/>
</dbReference>
<dbReference type="InterPro" id="IPR045865">
    <property type="entry name" value="ACT-like_dom_sf"/>
</dbReference>
<dbReference type="PANTHER" id="PTHR31096:SF7">
    <property type="entry name" value="ACT DOMAIN-CONTAINING PROTEIN ACR1"/>
    <property type="match status" value="1"/>
</dbReference>
<gene>
    <name evidence="5" type="ORF">DEO72_LG4g2391</name>
</gene>
<dbReference type="InterPro" id="IPR040217">
    <property type="entry name" value="ACR1-12"/>
</dbReference>
<dbReference type="PROSITE" id="PS51671">
    <property type="entry name" value="ACT"/>
    <property type="match status" value="3"/>
</dbReference>
<comment type="function">
    <text evidence="2">Binds amino acids.</text>
</comment>
<keyword evidence="5" id="KW-0808">Transferase</keyword>
<dbReference type="AlphaFoldDB" id="A0A4D6LTR0"/>
<reference evidence="5 6" key="1">
    <citation type="submission" date="2019-04" db="EMBL/GenBank/DDBJ databases">
        <title>An improved genome assembly and genetic linkage map for asparagus bean, Vigna unguiculata ssp. sesquipedialis.</title>
        <authorList>
            <person name="Xia Q."/>
            <person name="Zhang R."/>
            <person name="Dong Y."/>
        </authorList>
    </citation>
    <scope>NUCLEOTIDE SEQUENCE [LARGE SCALE GENOMIC DNA]</scope>
    <source>
        <tissue evidence="5">Leaf</tissue>
    </source>
</reference>
<dbReference type="CDD" id="cd04895">
    <property type="entry name" value="ACT_ACR_1"/>
    <property type="match status" value="1"/>
</dbReference>
<feature type="compositionally biased region" description="Low complexity" evidence="3">
    <location>
        <begin position="434"/>
        <end position="444"/>
    </location>
</feature>
<keyword evidence="6" id="KW-1185">Reference proteome</keyword>
<evidence type="ECO:0000256" key="1">
    <source>
        <dbReference type="ARBA" id="ARBA00022737"/>
    </source>
</evidence>
<sequence>MDICYHAHIDREIESLIERIHPPRVCIDNDSCRDCTVVKVDSANRKGILLEMVQVLTDLDLIISKSYISSDGGWFMDVFHVTDEAGKKLTDETLMLHIQQELCVTRSKGKILKDREGGSEKGEEEEVVGREITAMEMSGMDRAGLLSELAGVLVELGCVVTAATAWTHNDRVACIILVEDALKAGPISDPKRLGLVEEQLENVVAAHRGERKRVRVTRLGAGHTHRERRLHQLMYADRDYESCRACDGDSSGEHKKGCDGTHVSVGKCEDKGYLVVNVRSRDRPKLLFDTVCVLTDMQYVVFHAAISSKRSMAHQEYYIRQMGSSVIPSESEKQKLALCLIAAVERRVSHGLRVDIVTENRVGLLSNVTRVFRENGLSVSRVEIGTEGGKAVGSFFVTDCSGEEVNPNIVELVRRETGGSVVIDHKSPHRLHQSSSSSSSSSSSVIHQTNDTVEAKPKLSLGSLLWSRLERLSGGFGPVN</sequence>
<dbReference type="Proteomes" id="UP000501690">
    <property type="component" value="Linkage Group LG4"/>
</dbReference>
<dbReference type="PANTHER" id="PTHR31096">
    <property type="entry name" value="ACT DOMAIN-CONTAINING PROTEIN ACR4-RELATED"/>
    <property type="match status" value="1"/>
</dbReference>
<dbReference type="GO" id="GO:0016597">
    <property type="term" value="F:amino acid binding"/>
    <property type="evidence" value="ECO:0007669"/>
    <property type="project" value="UniProtKB-UniRule"/>
</dbReference>
<dbReference type="Pfam" id="PF01842">
    <property type="entry name" value="ACT"/>
    <property type="match status" value="1"/>
</dbReference>
<evidence type="ECO:0000313" key="5">
    <source>
        <dbReference type="EMBL" id="QCD91426.1"/>
    </source>
</evidence>
<name>A0A4D6LTR0_VIGUN</name>
<evidence type="ECO:0000256" key="3">
    <source>
        <dbReference type="SAM" id="MobiDB-lite"/>
    </source>
</evidence>
<keyword evidence="5" id="KW-0548">Nucleotidyltransferase</keyword>
<dbReference type="EMBL" id="CP039348">
    <property type="protein sequence ID" value="QCD91426.1"/>
    <property type="molecule type" value="Genomic_DNA"/>
</dbReference>
<organism evidence="5 6">
    <name type="scientific">Vigna unguiculata</name>
    <name type="common">Cowpea</name>
    <dbReference type="NCBI Taxonomy" id="3917"/>
    <lineage>
        <taxon>Eukaryota</taxon>
        <taxon>Viridiplantae</taxon>
        <taxon>Streptophyta</taxon>
        <taxon>Embryophyta</taxon>
        <taxon>Tracheophyta</taxon>
        <taxon>Spermatophyta</taxon>
        <taxon>Magnoliopsida</taxon>
        <taxon>eudicotyledons</taxon>
        <taxon>Gunneridae</taxon>
        <taxon>Pentapetalae</taxon>
        <taxon>rosids</taxon>
        <taxon>fabids</taxon>
        <taxon>Fabales</taxon>
        <taxon>Fabaceae</taxon>
        <taxon>Papilionoideae</taxon>
        <taxon>50 kb inversion clade</taxon>
        <taxon>NPAAA clade</taxon>
        <taxon>indigoferoid/millettioid clade</taxon>
        <taxon>Phaseoleae</taxon>
        <taxon>Vigna</taxon>
    </lineage>
</organism>
<keyword evidence="1 2" id="KW-0677">Repeat</keyword>
<dbReference type="GO" id="GO:0016779">
    <property type="term" value="F:nucleotidyltransferase activity"/>
    <property type="evidence" value="ECO:0007669"/>
    <property type="project" value="UniProtKB-KW"/>
</dbReference>
<dbReference type="Gramene" id="Vigun02g153100.1.v1.2">
    <property type="protein sequence ID" value="Vigun02g153100.1.v1.2"/>
    <property type="gene ID" value="Vigun02g153100.v1.2"/>
</dbReference>
<dbReference type="InterPro" id="IPR002912">
    <property type="entry name" value="ACT_dom"/>
</dbReference>
<dbReference type="SUPFAM" id="SSF55021">
    <property type="entry name" value="ACT-like"/>
    <property type="match status" value="3"/>
</dbReference>
<accession>A0A4D6LTR0</accession>